<dbReference type="InterPro" id="IPR051177">
    <property type="entry name" value="CIK-Related_Protein"/>
</dbReference>
<dbReference type="PANTHER" id="PTHR12984">
    <property type="entry name" value="SCY1-RELATED S/T PROTEIN KINASE-LIKE"/>
    <property type="match status" value="1"/>
</dbReference>
<keyword evidence="5" id="KW-1185">Reference proteome</keyword>
<reference evidence="4" key="1">
    <citation type="submission" date="2021-03" db="EMBL/GenBank/DDBJ databases">
        <authorList>
            <person name="Tagirdzhanova G."/>
        </authorList>
    </citation>
    <scope>NUCLEOTIDE SEQUENCE</scope>
</reference>
<dbReference type="AlphaFoldDB" id="A0A8H3FXT2"/>
<dbReference type="EMBL" id="CAJPDS010000061">
    <property type="protein sequence ID" value="CAF9932055.1"/>
    <property type="molecule type" value="Genomic_DNA"/>
</dbReference>
<evidence type="ECO:0000259" key="3">
    <source>
        <dbReference type="PROSITE" id="PS50011"/>
    </source>
</evidence>
<dbReference type="Gene3D" id="1.25.10.10">
    <property type="entry name" value="Leucine-rich Repeat Variant"/>
    <property type="match status" value="1"/>
</dbReference>
<dbReference type="PANTHER" id="PTHR12984:SF3">
    <property type="entry name" value="N-TERMINAL KINASE-LIKE PROTEIN"/>
    <property type="match status" value="1"/>
</dbReference>
<dbReference type="GO" id="GO:0004672">
    <property type="term" value="F:protein kinase activity"/>
    <property type="evidence" value="ECO:0007669"/>
    <property type="project" value="InterPro"/>
</dbReference>
<feature type="region of interest" description="Disordered" evidence="2">
    <location>
        <begin position="547"/>
        <end position="572"/>
    </location>
</feature>
<dbReference type="InterPro" id="IPR055231">
    <property type="entry name" value="2AA_helical"/>
</dbReference>
<dbReference type="InterPro" id="IPR011009">
    <property type="entry name" value="Kinase-like_dom_sf"/>
</dbReference>
<gene>
    <name evidence="4" type="ORF">HETSPECPRED_008268</name>
</gene>
<feature type="region of interest" description="Disordered" evidence="2">
    <location>
        <begin position="716"/>
        <end position="756"/>
    </location>
</feature>
<protein>
    <recommendedName>
        <fullName evidence="3">Protein kinase domain-containing protein</fullName>
    </recommendedName>
</protein>
<dbReference type="Pfam" id="PF00069">
    <property type="entry name" value="Pkinase"/>
    <property type="match status" value="1"/>
</dbReference>
<evidence type="ECO:0000256" key="1">
    <source>
        <dbReference type="ARBA" id="ARBA00022737"/>
    </source>
</evidence>
<dbReference type="InterPro" id="IPR000719">
    <property type="entry name" value="Prot_kinase_dom"/>
</dbReference>
<organism evidence="4 5">
    <name type="scientific">Heterodermia speciosa</name>
    <dbReference type="NCBI Taxonomy" id="116794"/>
    <lineage>
        <taxon>Eukaryota</taxon>
        <taxon>Fungi</taxon>
        <taxon>Dikarya</taxon>
        <taxon>Ascomycota</taxon>
        <taxon>Pezizomycotina</taxon>
        <taxon>Lecanoromycetes</taxon>
        <taxon>OSLEUM clade</taxon>
        <taxon>Lecanoromycetidae</taxon>
        <taxon>Caliciales</taxon>
        <taxon>Physciaceae</taxon>
        <taxon>Heterodermia</taxon>
    </lineage>
</organism>
<dbReference type="PROSITE" id="PS50011">
    <property type="entry name" value="PROTEIN_KINASE_DOM"/>
    <property type="match status" value="1"/>
</dbReference>
<dbReference type="SUPFAM" id="SSF56112">
    <property type="entry name" value="Protein kinase-like (PK-like)"/>
    <property type="match status" value="1"/>
</dbReference>
<comment type="caution">
    <text evidence="4">The sequence shown here is derived from an EMBL/GenBank/DDBJ whole genome shotgun (WGS) entry which is preliminary data.</text>
</comment>
<feature type="compositionally biased region" description="Polar residues" evidence="2">
    <location>
        <begin position="621"/>
        <end position="632"/>
    </location>
</feature>
<name>A0A8H3FXT2_9LECA</name>
<evidence type="ECO:0000256" key="2">
    <source>
        <dbReference type="SAM" id="MobiDB-lite"/>
    </source>
</evidence>
<dbReference type="SUPFAM" id="SSF48371">
    <property type="entry name" value="ARM repeat"/>
    <property type="match status" value="1"/>
</dbReference>
<dbReference type="GO" id="GO:0005524">
    <property type="term" value="F:ATP binding"/>
    <property type="evidence" value="ECO:0007669"/>
    <property type="project" value="InterPro"/>
</dbReference>
<dbReference type="Gene3D" id="1.10.510.10">
    <property type="entry name" value="Transferase(Phosphotransferase) domain 1"/>
    <property type="match status" value="1"/>
</dbReference>
<dbReference type="Proteomes" id="UP000664521">
    <property type="component" value="Unassembled WGS sequence"/>
</dbReference>
<dbReference type="OrthoDB" id="447103at2759"/>
<dbReference type="InterPro" id="IPR016024">
    <property type="entry name" value="ARM-type_fold"/>
</dbReference>
<dbReference type="GO" id="GO:0005737">
    <property type="term" value="C:cytoplasm"/>
    <property type="evidence" value="ECO:0007669"/>
    <property type="project" value="TreeGrafter"/>
</dbReference>
<proteinExistence type="predicted"/>
<dbReference type="GO" id="GO:0006409">
    <property type="term" value="P:tRNA export from nucleus"/>
    <property type="evidence" value="ECO:0007669"/>
    <property type="project" value="TreeGrafter"/>
</dbReference>
<dbReference type="Gene3D" id="3.30.200.20">
    <property type="entry name" value="Phosphorylase Kinase, domain 1"/>
    <property type="match status" value="1"/>
</dbReference>
<accession>A0A8H3FXT2</accession>
<dbReference type="Pfam" id="PF22956">
    <property type="entry name" value="VPS15-like_hel"/>
    <property type="match status" value="1"/>
</dbReference>
<sequence>MDFLKSAVAAVGSVKGPPFPYTFGDQVTLDQSIWKLFNGVKREDKSDCSIFTFDTVENKSRLPLARNAVRKLRTLRHPGVVKVLDTVETDTYIYIATERLVPLQWPVRRKALSEETLKWGLFTIANTLAFVNEEAHSVHGNVRTSSVFISQSGEWRLGGLEVLSSMKDDDAVIYTYGSLVPDIGIYASPEVSKSGWDTIKRNSVSAVDSYAFGLLIFEVFNGCVLSSDQIGQTKNVPPSMHQSYKRLLNANPKARLSVAHFRDQGRRSGGFFETPLIKLSEGLEHLGLKSDGERDEFLSELDEVSNDFPEEYFSAKVLPELLKSVEFGGGGPRVLASVVKISANFSDEQYDARVTPVIVRLFANPDRAIRVCLLDNLPQMIDHLSQKIVNDKIFPQMVTGFSDIAPVVREQTVKAILTIITKLSDRTINGELLKHLAKTANDEQPGIRTNTTICLGKIARHLGANTRQKVLTAAFARSLRDPFVHARNAALLALAATSDLFNDEDCATKLLPALCPALIDKEKLVRDQANKCFDVYVQRVRKYANTLPDSVLPPPTTTNGAPPRMSTPQSDAGWAGWAISSFTNKINTASGEMQSKPSQAPPPLRPSSTDGRPSLPVAQNKPKTSTSVSNLHRQAVAGSTAPVLTRTSTEQFFTDAQDEDDEIDEAWGEMGGEDSFFDAPSSRSAPLVPAAAAAPVTFDDGGEPDFEGWLNAQAKAKSKNPLPKGLAKPATTTTANTGRLPVTRTTTTGAVGSGAGVKKVASTVVKPNVVTPRIIDTKPKEAADDDWGDAWD</sequence>
<feature type="region of interest" description="Disordered" evidence="2">
    <location>
        <begin position="590"/>
        <end position="641"/>
    </location>
</feature>
<feature type="domain" description="Protein kinase" evidence="3">
    <location>
        <begin position="1"/>
        <end position="272"/>
    </location>
</feature>
<dbReference type="SMART" id="SM00220">
    <property type="entry name" value="S_TKc"/>
    <property type="match status" value="1"/>
</dbReference>
<evidence type="ECO:0000313" key="5">
    <source>
        <dbReference type="Proteomes" id="UP000664521"/>
    </source>
</evidence>
<dbReference type="InterPro" id="IPR011989">
    <property type="entry name" value="ARM-like"/>
</dbReference>
<keyword evidence="1" id="KW-0677">Repeat</keyword>
<feature type="compositionally biased region" description="Low complexity" evidence="2">
    <location>
        <begin position="745"/>
        <end position="756"/>
    </location>
</feature>
<evidence type="ECO:0000313" key="4">
    <source>
        <dbReference type="EMBL" id="CAF9932055.1"/>
    </source>
</evidence>